<evidence type="ECO:0000313" key="5">
    <source>
        <dbReference type="Proteomes" id="UP000051862"/>
    </source>
</evidence>
<feature type="transmembrane region" description="Helical" evidence="1">
    <location>
        <begin position="216"/>
        <end position="245"/>
    </location>
</feature>
<keyword evidence="1" id="KW-0472">Membrane</keyword>
<dbReference type="EMBL" id="FOIW01000002">
    <property type="protein sequence ID" value="SEW16971.1"/>
    <property type="molecule type" value="Genomic_DNA"/>
</dbReference>
<dbReference type="NCBIfam" id="TIGR00529">
    <property type="entry name" value="AF0261"/>
    <property type="match status" value="1"/>
</dbReference>
<feature type="transmembrane region" description="Helical" evidence="1">
    <location>
        <begin position="299"/>
        <end position="320"/>
    </location>
</feature>
<evidence type="ECO:0000313" key="6">
    <source>
        <dbReference type="Proteomes" id="UP000182125"/>
    </source>
</evidence>
<evidence type="ECO:0000313" key="4">
    <source>
        <dbReference type="EMBL" id="SEW16971.1"/>
    </source>
</evidence>
<feature type="transmembrane region" description="Helical" evidence="1">
    <location>
        <begin position="373"/>
        <end position="393"/>
    </location>
</feature>
<dbReference type="STRING" id="277988.SAMN05216170_2019"/>
<dbReference type="KEGG" id="ttd:A3L14_01325"/>
<gene>
    <name evidence="2" type="ORF">A3L14_01325</name>
    <name evidence="3" type="ORF">AMR53_05115</name>
    <name evidence="4" type="ORF">SAMN05216170_2019</name>
</gene>
<reference evidence="2 7" key="2">
    <citation type="submission" date="2016-04" db="EMBL/GenBank/DDBJ databases">
        <title>Complete genome sequence of Thermococcus thioreducens type strain OGL-20P.</title>
        <authorList>
            <person name="Oger P.M."/>
        </authorList>
    </citation>
    <scope>NUCLEOTIDE SEQUENCE [LARGE SCALE GENOMIC DNA]</scope>
    <source>
        <strain evidence="2 7">OGL-20P</strain>
    </source>
</reference>
<dbReference type="PANTHER" id="PTHR39556:SF1">
    <property type="entry name" value="PROTEIN, PUTATIVE-RELATED"/>
    <property type="match status" value="1"/>
</dbReference>
<dbReference type="RefSeq" id="WP_055429236.1">
    <property type="nucleotide sequence ID" value="NZ_CP015105.1"/>
</dbReference>
<evidence type="ECO:0000313" key="7">
    <source>
        <dbReference type="Proteomes" id="UP000250136"/>
    </source>
</evidence>
<dbReference type="PATRIC" id="fig|277988.4.peg.1063"/>
<dbReference type="Pfam" id="PF04165">
    <property type="entry name" value="DUF401"/>
    <property type="match status" value="1"/>
</dbReference>
<evidence type="ECO:0000313" key="2">
    <source>
        <dbReference type="EMBL" id="ASJ11608.1"/>
    </source>
</evidence>
<protein>
    <recommendedName>
        <fullName evidence="8">TIGR00529 family membrane protein</fullName>
    </recommendedName>
</protein>
<dbReference type="AlphaFoldDB" id="A0A0Q2QRN2"/>
<keyword evidence="1" id="KW-0812">Transmembrane</keyword>
<reference evidence="4 6" key="3">
    <citation type="submission" date="2016-10" db="EMBL/GenBank/DDBJ databases">
        <authorList>
            <person name="de Groot N.N."/>
        </authorList>
    </citation>
    <scope>NUCLEOTIDE SEQUENCE [LARGE SCALE GENOMIC DNA]</scope>
    <source>
        <strain evidence="4 6">OGL-20</strain>
    </source>
</reference>
<evidence type="ECO:0000313" key="3">
    <source>
        <dbReference type="EMBL" id="KQH82653.1"/>
    </source>
</evidence>
<dbReference type="Proteomes" id="UP000250136">
    <property type="component" value="Chromosome"/>
</dbReference>
<dbReference type="Proteomes" id="UP000051862">
    <property type="component" value="Unassembled WGS sequence"/>
</dbReference>
<reference evidence="3 5" key="1">
    <citation type="submission" date="2015-08" db="EMBL/GenBank/DDBJ databases">
        <title>Thermococcus thioreducens DSM 14981 genome sequencing.</title>
        <authorList>
            <person name="Hong S.-J."/>
            <person name="Kim M.-C."/>
            <person name="Shin J.-H."/>
        </authorList>
    </citation>
    <scope>NUCLEOTIDE SEQUENCE [LARGE SCALE GENOMIC DNA]</scope>
    <source>
        <strain evidence="3 5">DSM 14981</strain>
    </source>
</reference>
<dbReference type="EMBL" id="LIXN01000007">
    <property type="protein sequence ID" value="KQH82653.1"/>
    <property type="molecule type" value="Genomic_DNA"/>
</dbReference>
<dbReference type="GeneID" id="33333021"/>
<dbReference type="Proteomes" id="UP000182125">
    <property type="component" value="Unassembled WGS sequence"/>
</dbReference>
<feature type="transmembrane region" description="Helical" evidence="1">
    <location>
        <begin position="175"/>
        <end position="195"/>
    </location>
</feature>
<organism evidence="3 5">
    <name type="scientific">Thermococcus thioreducens</name>
    <dbReference type="NCBI Taxonomy" id="277988"/>
    <lineage>
        <taxon>Archaea</taxon>
        <taxon>Methanobacteriati</taxon>
        <taxon>Methanobacteriota</taxon>
        <taxon>Thermococci</taxon>
        <taxon>Thermococcales</taxon>
        <taxon>Thermococcaceae</taxon>
        <taxon>Thermococcus</taxon>
    </lineage>
</organism>
<dbReference type="InterPro" id="IPR007294">
    <property type="entry name" value="DUF401"/>
</dbReference>
<feature type="transmembrane region" description="Helical" evidence="1">
    <location>
        <begin position="59"/>
        <end position="80"/>
    </location>
</feature>
<dbReference type="PANTHER" id="PTHR39556">
    <property type="entry name" value="PROTEIN, PUTATIVE-RELATED"/>
    <property type="match status" value="1"/>
</dbReference>
<dbReference type="InterPro" id="IPR005253">
    <property type="entry name" value="CHP00529"/>
</dbReference>
<feature type="transmembrane region" description="Helical" evidence="1">
    <location>
        <begin position="6"/>
        <end position="38"/>
    </location>
</feature>
<evidence type="ECO:0008006" key="8">
    <source>
        <dbReference type="Google" id="ProtNLM"/>
    </source>
</evidence>
<sequence>MELLYLIASFAVVIALIWLKINIGVSIFVGSIVLAFLFGMSPEDAAVTLYRSATSWETIRLVLIIAFIMGMTSVFSQIGYLKDMETAASNLFPKAKYSLAMLPALIGLMPMPAGALVSAPMIEPVAGKFEMKAEDKTLVNYWFRHIWEHSWPMYQAIVIASALVGISIREMSTKMFPLTVLMALIGYVLLIRPLPDAGSGKGNVKTGLILLLKSTYPILVIILVSIVLGIDMVYGAFLGFLSALIPNLKRVSLKGVIAHALQLRIVFLLVAVMYFKYVLQTTGAVETLPKAMISMNLPVVLVLMVTPFIVGLMTGISFAYVGMTFPLLLPFFTGFDHIALAYLSGYMGMLFSPVHLCFVFSAEYYGAELRRTYLRLLSPALLLFAGGVAYIALFL</sequence>
<name>A0A0Q2QRN2_9EURY</name>
<dbReference type="OrthoDB" id="19102at2157"/>
<feature type="transmembrane region" description="Helical" evidence="1">
    <location>
        <begin position="340"/>
        <end position="361"/>
    </location>
</feature>
<feature type="transmembrane region" description="Helical" evidence="1">
    <location>
        <begin position="257"/>
        <end position="279"/>
    </location>
</feature>
<feature type="transmembrane region" description="Helical" evidence="1">
    <location>
        <begin position="151"/>
        <end position="169"/>
    </location>
</feature>
<accession>A0A0Q2QRN2</accession>
<evidence type="ECO:0000256" key="1">
    <source>
        <dbReference type="SAM" id="Phobius"/>
    </source>
</evidence>
<feature type="transmembrane region" description="Helical" evidence="1">
    <location>
        <begin position="100"/>
        <end position="122"/>
    </location>
</feature>
<keyword evidence="7" id="KW-1185">Reference proteome</keyword>
<keyword evidence="1" id="KW-1133">Transmembrane helix</keyword>
<proteinExistence type="predicted"/>
<dbReference type="EMBL" id="CP015105">
    <property type="protein sequence ID" value="ASJ11608.1"/>
    <property type="molecule type" value="Genomic_DNA"/>
</dbReference>